<proteinExistence type="predicted"/>
<organism evidence="2 3">
    <name type="scientific">Maribacter arenosus</name>
    <dbReference type="NCBI Taxonomy" id="1854708"/>
    <lineage>
        <taxon>Bacteria</taxon>
        <taxon>Pseudomonadati</taxon>
        <taxon>Bacteroidota</taxon>
        <taxon>Flavobacteriia</taxon>
        <taxon>Flavobacteriales</taxon>
        <taxon>Flavobacteriaceae</taxon>
        <taxon>Maribacter</taxon>
    </lineage>
</organism>
<dbReference type="Gene3D" id="3.90.79.10">
    <property type="entry name" value="Nucleoside Triphosphate Pyrophosphohydrolase"/>
    <property type="match status" value="1"/>
</dbReference>
<keyword evidence="3" id="KW-1185">Reference proteome</keyword>
<dbReference type="InterPro" id="IPR054105">
    <property type="entry name" value="WHD_NrtR"/>
</dbReference>
<dbReference type="CDD" id="cd18873">
    <property type="entry name" value="NUDIX_NadM_like"/>
    <property type="match status" value="1"/>
</dbReference>
<comment type="caution">
    <text evidence="2">The sequence shown here is derived from an EMBL/GenBank/DDBJ whole genome shotgun (WGS) entry which is preliminary data.</text>
</comment>
<protein>
    <submittedName>
        <fullName evidence="2">NUDIX domain-containing protein</fullName>
    </submittedName>
</protein>
<dbReference type="SUPFAM" id="SSF55811">
    <property type="entry name" value="Nudix"/>
    <property type="match status" value="1"/>
</dbReference>
<dbReference type="PROSITE" id="PS51462">
    <property type="entry name" value="NUDIX"/>
    <property type="match status" value="1"/>
</dbReference>
<dbReference type="EMBL" id="JABTCG010000005">
    <property type="protein sequence ID" value="MBD0851814.1"/>
    <property type="molecule type" value="Genomic_DNA"/>
</dbReference>
<dbReference type="RefSeq" id="WP_188314940.1">
    <property type="nucleotide sequence ID" value="NZ_JABTCG010000005.1"/>
</dbReference>
<evidence type="ECO:0000313" key="2">
    <source>
        <dbReference type="EMBL" id="MBD0851814.1"/>
    </source>
</evidence>
<dbReference type="Pfam" id="PF00293">
    <property type="entry name" value="NUDIX"/>
    <property type="match status" value="1"/>
</dbReference>
<dbReference type="PANTHER" id="PTHR43736:SF4">
    <property type="entry name" value="SLR1690 PROTEIN"/>
    <property type="match status" value="1"/>
</dbReference>
<dbReference type="InterPro" id="IPR015797">
    <property type="entry name" value="NUDIX_hydrolase-like_dom_sf"/>
</dbReference>
<name>A0ABR7VDU2_9FLAO</name>
<sequence>MPHLAYDSVIFGFNGKQLKILVLEYHNTDFFALPGGFVKRDESVDDAVKRGLRERTGLENIYLEQFHTFGDVSRPAPDVMRTILMNNGYEVKHDYWMFDRFVSIAYYALINYEEVSPLPDELSDSINWYSLDELPSLMMDHQQIVDKALETLRENLDKKLVGMNLLPQKFTMKNLQKVYEAVLGEKLRRTSFQRKMLSKDILVRHEKLFNGGAHKAPYLYSFKSKIVKEPEKV</sequence>
<dbReference type="InterPro" id="IPR036388">
    <property type="entry name" value="WH-like_DNA-bd_sf"/>
</dbReference>
<reference evidence="2 3" key="1">
    <citation type="submission" date="2020-05" db="EMBL/GenBank/DDBJ databases">
        <title>The draft genome sequence of Maribacter arenosus CAU 1321.</title>
        <authorList>
            <person name="Mu L."/>
        </authorList>
    </citation>
    <scope>NUCLEOTIDE SEQUENCE [LARGE SCALE GENOMIC DNA]</scope>
    <source>
        <strain evidence="2 3">CAU 1321</strain>
    </source>
</reference>
<dbReference type="Proteomes" id="UP000598350">
    <property type="component" value="Unassembled WGS sequence"/>
</dbReference>
<dbReference type="PANTHER" id="PTHR43736">
    <property type="entry name" value="ADP-RIBOSE PYROPHOSPHATASE"/>
    <property type="match status" value="1"/>
</dbReference>
<dbReference type="InterPro" id="IPR036390">
    <property type="entry name" value="WH_DNA-bd_sf"/>
</dbReference>
<dbReference type="Gene3D" id="1.10.10.10">
    <property type="entry name" value="Winged helix-like DNA-binding domain superfamily/Winged helix DNA-binding domain"/>
    <property type="match status" value="1"/>
</dbReference>
<evidence type="ECO:0000259" key="1">
    <source>
        <dbReference type="PROSITE" id="PS51462"/>
    </source>
</evidence>
<dbReference type="InterPro" id="IPR000086">
    <property type="entry name" value="NUDIX_hydrolase_dom"/>
</dbReference>
<gene>
    <name evidence="2" type="ORF">HPE63_14120</name>
</gene>
<dbReference type="Pfam" id="PF21906">
    <property type="entry name" value="WHD_NrtR"/>
    <property type="match status" value="1"/>
</dbReference>
<accession>A0ABR7VDU2</accession>
<feature type="domain" description="Nudix hydrolase" evidence="1">
    <location>
        <begin position="1"/>
        <end position="151"/>
    </location>
</feature>
<dbReference type="SUPFAM" id="SSF46785">
    <property type="entry name" value="Winged helix' DNA-binding domain"/>
    <property type="match status" value="1"/>
</dbReference>
<evidence type="ECO:0000313" key="3">
    <source>
        <dbReference type="Proteomes" id="UP000598350"/>
    </source>
</evidence>